<name>A0A9W6V8U8_9PSEU</name>
<keyword evidence="1" id="KW-1133">Transmembrane helix</keyword>
<sequence>MAGHLMIMRGWWVWAGGAGVVGYVVAAVLLFRSVPWLMAGVVALACGGVAVLAAWVYQRVVPRGRRWGRMVVAVGVHVAVGVPVMVLLGDVVPGLGGAIGGVGGPVFWAAWDAGDRA</sequence>
<reference evidence="2" key="1">
    <citation type="submission" date="2023-02" db="EMBL/GenBank/DDBJ databases">
        <title>Actinokineospora globicatena NBRC 15670.</title>
        <authorList>
            <person name="Ichikawa N."/>
            <person name="Sato H."/>
            <person name="Tonouchi N."/>
        </authorList>
    </citation>
    <scope>NUCLEOTIDE SEQUENCE</scope>
    <source>
        <strain evidence="2">NBRC 15670</strain>
    </source>
</reference>
<comment type="caution">
    <text evidence="2">The sequence shown here is derived from an EMBL/GenBank/DDBJ whole genome shotgun (WGS) entry which is preliminary data.</text>
</comment>
<organism evidence="2 3">
    <name type="scientific">Actinokineospora globicatena</name>
    <dbReference type="NCBI Taxonomy" id="103729"/>
    <lineage>
        <taxon>Bacteria</taxon>
        <taxon>Bacillati</taxon>
        <taxon>Actinomycetota</taxon>
        <taxon>Actinomycetes</taxon>
        <taxon>Pseudonocardiales</taxon>
        <taxon>Pseudonocardiaceae</taxon>
        <taxon>Actinokineospora</taxon>
    </lineage>
</organism>
<gene>
    <name evidence="2" type="ORF">Aglo03_35180</name>
</gene>
<keyword evidence="3" id="KW-1185">Reference proteome</keyword>
<proteinExistence type="predicted"/>
<dbReference type="AlphaFoldDB" id="A0A9W6V8U8"/>
<accession>A0A9W6V8U8</accession>
<evidence type="ECO:0000313" key="3">
    <source>
        <dbReference type="Proteomes" id="UP001165042"/>
    </source>
</evidence>
<dbReference type="EMBL" id="BSSD01000005">
    <property type="protein sequence ID" value="GLW92702.1"/>
    <property type="molecule type" value="Genomic_DNA"/>
</dbReference>
<feature type="transmembrane region" description="Helical" evidence="1">
    <location>
        <begin position="94"/>
        <end position="111"/>
    </location>
</feature>
<keyword evidence="1" id="KW-0472">Membrane</keyword>
<feature type="transmembrane region" description="Helical" evidence="1">
    <location>
        <begin position="69"/>
        <end position="88"/>
    </location>
</feature>
<dbReference type="Proteomes" id="UP001165042">
    <property type="component" value="Unassembled WGS sequence"/>
</dbReference>
<feature type="transmembrane region" description="Helical" evidence="1">
    <location>
        <begin position="37"/>
        <end position="57"/>
    </location>
</feature>
<keyword evidence="1" id="KW-0812">Transmembrane</keyword>
<protein>
    <submittedName>
        <fullName evidence="2">Uncharacterized protein</fullName>
    </submittedName>
</protein>
<feature type="transmembrane region" description="Helical" evidence="1">
    <location>
        <begin position="12"/>
        <end position="31"/>
    </location>
</feature>
<evidence type="ECO:0000313" key="2">
    <source>
        <dbReference type="EMBL" id="GLW92702.1"/>
    </source>
</evidence>
<evidence type="ECO:0000256" key="1">
    <source>
        <dbReference type="SAM" id="Phobius"/>
    </source>
</evidence>